<evidence type="ECO:0000256" key="3">
    <source>
        <dbReference type="ARBA" id="ARBA00022833"/>
    </source>
</evidence>
<proteinExistence type="predicted"/>
<gene>
    <name evidence="7" type="ORF">GTHE00462_LOCUS711</name>
</gene>
<dbReference type="PROSITE" id="PS50865">
    <property type="entry name" value="ZF_MYND_2"/>
    <property type="match status" value="1"/>
</dbReference>
<keyword evidence="3" id="KW-0862">Zinc</keyword>
<feature type="region of interest" description="Disordered" evidence="5">
    <location>
        <begin position="98"/>
        <end position="117"/>
    </location>
</feature>
<dbReference type="AlphaFoldDB" id="A0A7S4H8L4"/>
<dbReference type="GO" id="GO:0008270">
    <property type="term" value="F:zinc ion binding"/>
    <property type="evidence" value="ECO:0007669"/>
    <property type="project" value="UniProtKB-KW"/>
</dbReference>
<reference evidence="7" key="1">
    <citation type="submission" date="2021-01" db="EMBL/GenBank/DDBJ databases">
        <authorList>
            <person name="Corre E."/>
            <person name="Pelletier E."/>
            <person name="Niang G."/>
            <person name="Scheremetjew M."/>
            <person name="Finn R."/>
            <person name="Kale V."/>
            <person name="Holt S."/>
            <person name="Cochrane G."/>
            <person name="Meng A."/>
            <person name="Brown T."/>
            <person name="Cohen L."/>
        </authorList>
    </citation>
    <scope>NUCLEOTIDE SEQUENCE</scope>
    <source>
        <strain evidence="7">CCMP 2712</strain>
    </source>
</reference>
<accession>A0A7S4H8L4</accession>
<keyword evidence="1" id="KW-0479">Metal-binding</keyword>
<evidence type="ECO:0000256" key="1">
    <source>
        <dbReference type="ARBA" id="ARBA00022723"/>
    </source>
</evidence>
<dbReference type="Pfam" id="PF01753">
    <property type="entry name" value="zf-MYND"/>
    <property type="match status" value="1"/>
</dbReference>
<sequence length="204" mass="21929">MAQVGGGAGSGGGDCMRCGGGGRKRCSACKRVVYCSRDCQRLDWERHKQECNKEQMKWRAGGGREESLKDWKREEGEMAVDALQDHDSPFFRSSLRVANVPGSSSPSPSPPGSPLTSGIRILADGTHQMFVAGRMCDRDGFPLPLESKLSRPEVRVVPCVGCGGQGRVSTTCDGIVRTEYCSKCEGEGAIVMSYGAMETNRSVA</sequence>
<name>A0A7S4H8L4_GUITH</name>
<evidence type="ECO:0000256" key="2">
    <source>
        <dbReference type="ARBA" id="ARBA00022771"/>
    </source>
</evidence>
<evidence type="ECO:0000256" key="4">
    <source>
        <dbReference type="PROSITE-ProRule" id="PRU00134"/>
    </source>
</evidence>
<evidence type="ECO:0000259" key="6">
    <source>
        <dbReference type="PROSITE" id="PS50865"/>
    </source>
</evidence>
<organism evidence="7">
    <name type="scientific">Guillardia theta</name>
    <name type="common">Cryptophyte</name>
    <name type="synonym">Cryptomonas phi</name>
    <dbReference type="NCBI Taxonomy" id="55529"/>
    <lineage>
        <taxon>Eukaryota</taxon>
        <taxon>Cryptophyceae</taxon>
        <taxon>Pyrenomonadales</taxon>
        <taxon>Geminigeraceae</taxon>
        <taxon>Guillardia</taxon>
    </lineage>
</organism>
<dbReference type="InterPro" id="IPR002893">
    <property type="entry name" value="Znf_MYND"/>
</dbReference>
<evidence type="ECO:0000256" key="5">
    <source>
        <dbReference type="SAM" id="MobiDB-lite"/>
    </source>
</evidence>
<dbReference type="EMBL" id="HBKN01000854">
    <property type="protein sequence ID" value="CAE2191400.1"/>
    <property type="molecule type" value="Transcribed_RNA"/>
</dbReference>
<dbReference type="SUPFAM" id="SSF144232">
    <property type="entry name" value="HIT/MYND zinc finger-like"/>
    <property type="match status" value="1"/>
</dbReference>
<keyword evidence="2 4" id="KW-0863">Zinc-finger</keyword>
<feature type="domain" description="MYND-type" evidence="6">
    <location>
        <begin position="15"/>
        <end position="51"/>
    </location>
</feature>
<dbReference type="Gene3D" id="6.10.140.2220">
    <property type="match status" value="1"/>
</dbReference>
<dbReference type="PROSITE" id="PS01360">
    <property type="entry name" value="ZF_MYND_1"/>
    <property type="match status" value="1"/>
</dbReference>
<protein>
    <recommendedName>
        <fullName evidence="6">MYND-type domain-containing protein</fullName>
    </recommendedName>
</protein>
<evidence type="ECO:0000313" key="7">
    <source>
        <dbReference type="EMBL" id="CAE2191400.1"/>
    </source>
</evidence>